<proteinExistence type="predicted"/>
<name>A0A0W0SUX2_9GAMM</name>
<evidence type="ECO:0000313" key="1">
    <source>
        <dbReference type="EMBL" id="KTC87076.1"/>
    </source>
</evidence>
<organism evidence="1 2">
    <name type="scientific">Legionella brunensis</name>
    <dbReference type="NCBI Taxonomy" id="29422"/>
    <lineage>
        <taxon>Bacteria</taxon>
        <taxon>Pseudomonadati</taxon>
        <taxon>Pseudomonadota</taxon>
        <taxon>Gammaproteobacteria</taxon>
        <taxon>Legionellales</taxon>
        <taxon>Legionellaceae</taxon>
        <taxon>Legionella</taxon>
    </lineage>
</organism>
<sequence length="403" mass="45753">MSCIICDIFMQVMWLCDKIKKISAQRCQGKSMTCFFKTEKLQFRKAITIRILMNEKLERRGLAEDALGAQNEFEQRLDQELVSSMLGLEDEWSETANTLYDELVGILGCYFNTEYLDLKTIYLANDELLSNNFAHATPKDLIHIKETLIVLLSYFNGAFEASPSTSYPFGSVVLESPSRKDAYKVFLNHTKTLISSAKTVSGVIASLMLVADLAKDKPLLAKFALHCIKELSLTLQEKISPILLQDFSKSVGAACQLEQVRESLILRLEGYLISRAALKTTQRSSNYFICVYEPIDRGFFNNNRLQDARIEVANNLLTQLQFMSLDGQDIDSPLIFLKALDKAIMENERVYRFYGRIADGQGVLAEILANMRQELKEIYPEECFDEEETAFADILPDLDIPRG</sequence>
<protein>
    <submittedName>
        <fullName evidence="1">Uncharacterized protein</fullName>
    </submittedName>
</protein>
<dbReference type="EMBL" id="LNXV01000003">
    <property type="protein sequence ID" value="KTC87076.1"/>
    <property type="molecule type" value="Genomic_DNA"/>
</dbReference>
<dbReference type="PATRIC" id="fig|29422.6.peg.319"/>
<reference evidence="1 2" key="1">
    <citation type="submission" date="2015-11" db="EMBL/GenBank/DDBJ databases">
        <title>Genomic analysis of 38 Legionella species identifies large and diverse effector repertoires.</title>
        <authorList>
            <person name="Burstein D."/>
            <person name="Amaro F."/>
            <person name="Zusman T."/>
            <person name="Lifshitz Z."/>
            <person name="Cohen O."/>
            <person name="Gilbert J.A."/>
            <person name="Pupko T."/>
            <person name="Shuman H.A."/>
            <person name="Segal G."/>
        </authorList>
    </citation>
    <scope>NUCLEOTIDE SEQUENCE [LARGE SCALE GENOMIC DNA]</scope>
    <source>
        <strain evidence="1 2">ATCC 43878</strain>
    </source>
</reference>
<evidence type="ECO:0000313" key="2">
    <source>
        <dbReference type="Proteomes" id="UP000054742"/>
    </source>
</evidence>
<keyword evidence="2" id="KW-1185">Reference proteome</keyword>
<accession>A0A0W0SUX2</accession>
<dbReference type="Proteomes" id="UP000054742">
    <property type="component" value="Unassembled WGS sequence"/>
</dbReference>
<dbReference type="AlphaFoldDB" id="A0A0W0SUX2"/>
<dbReference type="OrthoDB" id="5654354at2"/>
<dbReference type="STRING" id="29422.Lbru_0305"/>
<comment type="caution">
    <text evidence="1">The sequence shown here is derived from an EMBL/GenBank/DDBJ whole genome shotgun (WGS) entry which is preliminary data.</text>
</comment>
<dbReference type="RefSeq" id="WP_131793417.1">
    <property type="nucleotide sequence ID" value="NZ_CAAAHU010000001.1"/>
</dbReference>
<gene>
    <name evidence="1" type="ORF">Lbru_0305</name>
</gene>